<evidence type="ECO:0000256" key="2">
    <source>
        <dbReference type="ARBA" id="ARBA00023242"/>
    </source>
</evidence>
<evidence type="ECO:0000313" key="4">
    <source>
        <dbReference type="Proteomes" id="UP000215289"/>
    </source>
</evidence>
<dbReference type="PANTHER" id="PTHR37534">
    <property type="entry name" value="TRANSCRIPTIONAL ACTIVATOR PROTEIN UGA3"/>
    <property type="match status" value="1"/>
</dbReference>
<gene>
    <name evidence="3" type="ORF">CFD26_103224</name>
</gene>
<evidence type="ECO:0000256" key="1">
    <source>
        <dbReference type="ARBA" id="ARBA00004123"/>
    </source>
</evidence>
<dbReference type="STRING" id="1245748.A0A3R7HQ18"/>
<dbReference type="OrthoDB" id="1919336at2759"/>
<protein>
    <submittedName>
        <fullName evidence="3">Uncharacterized protein</fullName>
    </submittedName>
</protein>
<reference evidence="3 4" key="1">
    <citation type="submission" date="2018-08" db="EMBL/GenBank/DDBJ databases">
        <title>Draft genome sequences of two Aspergillus turcosus clinical strains isolated from bronchoalveolar lavage fluid: one azole-susceptible and the other azole-resistant.</title>
        <authorList>
            <person name="Parent-Michaud M."/>
            <person name="Dufresne P.J."/>
            <person name="Fournier E."/>
            <person name="Martineau C."/>
            <person name="Moreira S."/>
            <person name="Perkins V."/>
            <person name="De Repentigny L."/>
            <person name="Dufresne S.F."/>
        </authorList>
    </citation>
    <scope>NUCLEOTIDE SEQUENCE [LARGE SCALE GENOMIC DNA]</scope>
    <source>
        <strain evidence="3">HMR AF 1038</strain>
    </source>
</reference>
<dbReference type="Proteomes" id="UP000215289">
    <property type="component" value="Unassembled WGS sequence"/>
</dbReference>
<organism evidence="3 4">
    <name type="scientific">Aspergillus turcosus</name>
    <dbReference type="NCBI Taxonomy" id="1245748"/>
    <lineage>
        <taxon>Eukaryota</taxon>
        <taxon>Fungi</taxon>
        <taxon>Dikarya</taxon>
        <taxon>Ascomycota</taxon>
        <taxon>Pezizomycotina</taxon>
        <taxon>Eurotiomycetes</taxon>
        <taxon>Eurotiomycetidae</taxon>
        <taxon>Eurotiales</taxon>
        <taxon>Aspergillaceae</taxon>
        <taxon>Aspergillus</taxon>
        <taxon>Aspergillus subgen. Fumigati</taxon>
    </lineage>
</organism>
<dbReference type="InterPro" id="IPR021858">
    <property type="entry name" value="Fun_TF"/>
</dbReference>
<dbReference type="Pfam" id="PF11951">
    <property type="entry name" value="Fungal_trans_2"/>
    <property type="match status" value="1"/>
</dbReference>
<sequence length="333" mass="37856">MHALLACAAAEIPVNNLQYRRMAELHYIKAVSDLRQSLIRTSDPSEWTVVLWTVLILCIYERSKPHHSQGVDVHLAGAAQLIQMYFRKKVPNARTTATDVWMPRLFLESFMFHVATSIPFQLTSTQSTTIDSAFSLAENILEVLCQPHISVDATSPVLGVPPKLFQYVYTIARMYQRYPDGVDICHCKELEQDLRRWDTLMAGTAAPELLTGLRLYVLCSRILLNRLMHLAGNQPDDLVSELVCQAMVLVTRLRPADDYFAEYYCWPFLVLGTCAETHSDRQILLAQIQGFWRATNNGTMRRLEDMLTAYWTNGKAAAQSNLWLISNITNSDP</sequence>
<keyword evidence="4" id="KW-1185">Reference proteome</keyword>
<keyword evidence="2" id="KW-0539">Nucleus</keyword>
<proteinExistence type="predicted"/>
<dbReference type="AlphaFoldDB" id="A0A3R7HQ18"/>
<dbReference type="GO" id="GO:0005634">
    <property type="term" value="C:nucleus"/>
    <property type="evidence" value="ECO:0007669"/>
    <property type="project" value="UniProtKB-SubCell"/>
</dbReference>
<name>A0A3R7HQ18_9EURO</name>
<evidence type="ECO:0000313" key="3">
    <source>
        <dbReference type="EMBL" id="RLL93626.1"/>
    </source>
</evidence>
<dbReference type="PANTHER" id="PTHR37534:SF46">
    <property type="entry name" value="ZN(II)2CYS6 TRANSCRIPTION FACTOR (EUROFUNG)"/>
    <property type="match status" value="1"/>
</dbReference>
<comment type="subcellular location">
    <subcellularLocation>
        <location evidence="1">Nucleus</location>
    </subcellularLocation>
</comment>
<comment type="caution">
    <text evidence="3">The sequence shown here is derived from an EMBL/GenBank/DDBJ whole genome shotgun (WGS) entry which is preliminary data.</text>
</comment>
<dbReference type="EMBL" id="NIDN02000285">
    <property type="protein sequence ID" value="RLL93626.1"/>
    <property type="molecule type" value="Genomic_DNA"/>
</dbReference>
<accession>A0A3R7HQ18</accession>